<gene>
    <name evidence="1" type="ORF">HMPREF9135_1194</name>
</gene>
<sequence length="43" mass="5026">MTLKFVSKNDSVIISQPQIYEKRLKWLLLKCEMCCVQCEMMGG</sequence>
<comment type="caution">
    <text evidence="1">The sequence shown here is derived from an EMBL/GenBank/DDBJ whole genome shotgun (WGS) entry which is preliminary data.</text>
</comment>
<protein>
    <submittedName>
        <fullName evidence="1">Uncharacterized protein</fullName>
    </submittedName>
</protein>
<evidence type="ECO:0000313" key="1">
    <source>
        <dbReference type="EMBL" id="ERK39059.1"/>
    </source>
</evidence>
<dbReference type="EMBL" id="AWEY01000029">
    <property type="protein sequence ID" value="ERK39059.1"/>
    <property type="molecule type" value="Genomic_DNA"/>
</dbReference>
<reference evidence="1 2" key="1">
    <citation type="submission" date="2013-08" db="EMBL/GenBank/DDBJ databases">
        <authorList>
            <person name="Durkin A.S."/>
            <person name="Haft D.R."/>
            <person name="McCorrison J."/>
            <person name="Torralba M."/>
            <person name="Gillis M."/>
            <person name="Haft D.H."/>
            <person name="Methe B."/>
            <person name="Sutton G."/>
            <person name="Nelson K.E."/>
        </authorList>
    </citation>
    <scope>NUCLEOTIDE SEQUENCE [LARGE SCALE GENOMIC DNA]</scope>
    <source>
        <strain evidence="1 2">F0067</strain>
    </source>
</reference>
<proteinExistence type="predicted"/>
<dbReference type="AlphaFoldDB" id="U2P5S0"/>
<name>U2P5S0_9BACT</name>
<organism evidence="1 2">
    <name type="scientific">Segatella baroniae F0067</name>
    <dbReference type="NCBI Taxonomy" id="1115809"/>
    <lineage>
        <taxon>Bacteria</taxon>
        <taxon>Pseudomonadati</taxon>
        <taxon>Bacteroidota</taxon>
        <taxon>Bacteroidia</taxon>
        <taxon>Bacteroidales</taxon>
        <taxon>Prevotellaceae</taxon>
        <taxon>Segatella</taxon>
    </lineage>
</organism>
<keyword evidence="2" id="KW-1185">Reference proteome</keyword>
<evidence type="ECO:0000313" key="2">
    <source>
        <dbReference type="Proteomes" id="UP000016648"/>
    </source>
</evidence>
<accession>U2P5S0</accession>
<dbReference type="Proteomes" id="UP000016648">
    <property type="component" value="Unassembled WGS sequence"/>
</dbReference>
<dbReference type="PATRIC" id="fig|1115809.3.peg.1574"/>